<evidence type="ECO:0000313" key="3">
    <source>
        <dbReference type="Proteomes" id="UP000507470"/>
    </source>
</evidence>
<organism evidence="2 3">
    <name type="scientific">Mytilus coruscus</name>
    <name type="common">Sea mussel</name>
    <dbReference type="NCBI Taxonomy" id="42192"/>
    <lineage>
        <taxon>Eukaryota</taxon>
        <taxon>Metazoa</taxon>
        <taxon>Spiralia</taxon>
        <taxon>Lophotrochozoa</taxon>
        <taxon>Mollusca</taxon>
        <taxon>Bivalvia</taxon>
        <taxon>Autobranchia</taxon>
        <taxon>Pteriomorphia</taxon>
        <taxon>Mytilida</taxon>
        <taxon>Mytiloidea</taxon>
        <taxon>Mytilidae</taxon>
        <taxon>Mytilinae</taxon>
        <taxon>Mytilus</taxon>
    </lineage>
</organism>
<feature type="signal peptide" evidence="1">
    <location>
        <begin position="1"/>
        <end position="21"/>
    </location>
</feature>
<keyword evidence="3" id="KW-1185">Reference proteome</keyword>
<protein>
    <submittedName>
        <fullName evidence="2">Uncharacterized protein</fullName>
    </submittedName>
</protein>
<keyword evidence="1" id="KW-0732">Signal</keyword>
<proteinExistence type="predicted"/>
<name>A0A6J8BNF6_MYTCO</name>
<gene>
    <name evidence="2" type="ORF">MCOR_20002</name>
</gene>
<dbReference type="AlphaFoldDB" id="A0A6J8BNF6"/>
<dbReference type="EMBL" id="CACVKT020003528">
    <property type="protein sequence ID" value="CAC5384344.1"/>
    <property type="molecule type" value="Genomic_DNA"/>
</dbReference>
<accession>A0A6J8BNF6</accession>
<evidence type="ECO:0000256" key="1">
    <source>
        <dbReference type="SAM" id="SignalP"/>
    </source>
</evidence>
<reference evidence="2 3" key="1">
    <citation type="submission" date="2020-06" db="EMBL/GenBank/DDBJ databases">
        <authorList>
            <person name="Li R."/>
            <person name="Bekaert M."/>
        </authorList>
    </citation>
    <scope>NUCLEOTIDE SEQUENCE [LARGE SCALE GENOMIC DNA]</scope>
    <source>
        <strain evidence="3">wild</strain>
    </source>
</reference>
<evidence type="ECO:0000313" key="2">
    <source>
        <dbReference type="EMBL" id="CAC5384344.1"/>
    </source>
</evidence>
<feature type="chain" id="PRO_5026720590" evidence="1">
    <location>
        <begin position="22"/>
        <end position="190"/>
    </location>
</feature>
<sequence length="190" mass="21282">MATGQCVLVWTLLDFGLLVRLKPPKSDILTDNRCKPEDLGYYAYTNLSFLTKWDLILKNFCPDPVVEHKMADNKKAIQATKATNIFLQCGFALLILMSELKLMNLFPMPSFVSIILQRGVLIEIGGGLIAYAGSDLAADRKIQLEFSDVESIGIEVAIGTKKWFFCGIYKSPSMSTDHFKTDFTKTIDKI</sequence>
<dbReference type="Proteomes" id="UP000507470">
    <property type="component" value="Unassembled WGS sequence"/>
</dbReference>